<dbReference type="Gene3D" id="3.90.550.50">
    <property type="match status" value="1"/>
</dbReference>
<dbReference type="OrthoDB" id="5954689at2759"/>
<feature type="transmembrane region" description="Helical" evidence="11">
    <location>
        <begin position="9"/>
        <end position="29"/>
    </location>
</feature>
<keyword evidence="13" id="KW-1185">Reference proteome</keyword>
<dbReference type="Proteomes" id="UP000275408">
    <property type="component" value="Unassembled WGS sequence"/>
</dbReference>
<dbReference type="GO" id="GO:0016758">
    <property type="term" value="F:hexosyltransferase activity"/>
    <property type="evidence" value="ECO:0007669"/>
    <property type="project" value="InterPro"/>
</dbReference>
<evidence type="ECO:0000256" key="3">
    <source>
        <dbReference type="ARBA" id="ARBA00022676"/>
    </source>
</evidence>
<dbReference type="PANTHER" id="PTHR11214">
    <property type="entry name" value="BETA-1,3-N-ACETYLGLUCOSAMINYLTRANSFERASE"/>
    <property type="match status" value="1"/>
</dbReference>
<evidence type="ECO:0000256" key="7">
    <source>
        <dbReference type="ARBA" id="ARBA00022989"/>
    </source>
</evidence>
<dbReference type="GO" id="GO:0000139">
    <property type="term" value="C:Golgi membrane"/>
    <property type="evidence" value="ECO:0007669"/>
    <property type="project" value="UniProtKB-SubCell"/>
</dbReference>
<sequence length="400" mass="46200">MRLAFKRKLIILPCLVFLIAVGNVFVLVYQHHEKSPVKKSNQTVTVLIHEKAPSSYNFLKALRVEIKETFRRYEAKEKTVGKNYQKAAFYKKQGRYRRNSIAFPDCQPTPFLLIEVHTTPQNFMEREAIRLTWGRPQNAINAANVGEQLNPSLWKTVFLIGHTQNKRLDELLEVEANHHKDLVFGNFIDSYRNLSRKMAFGVEWASKHCQARYILKADEDSFVNILEVIKLLKKYDRMYSRNTPLYMGAALLAKEPYRDKESKFYVSEKDYPRPTYPPYAAGAGYVFSGNLLRNLSTALKVVKLFPNEDACFGALMQHNGVSLLNNDRFIPFSTGKAVYRKEGGYSLCRFHSPLVIHRVSGILQIQTHFNVLVLRHVPTICQHIKHGIGEDDNFVDDEIW</sequence>
<keyword evidence="9 11" id="KW-0472">Membrane</keyword>
<keyword evidence="3 11" id="KW-0328">Glycosyltransferase</keyword>
<name>A0A3M6UEC6_POCDA</name>
<keyword evidence="6 11" id="KW-0735">Signal-anchor</keyword>
<evidence type="ECO:0000256" key="6">
    <source>
        <dbReference type="ARBA" id="ARBA00022968"/>
    </source>
</evidence>
<comment type="subcellular location">
    <subcellularLocation>
        <location evidence="1 11">Golgi apparatus membrane</location>
        <topology evidence="1 11">Single-pass type II membrane protein</topology>
    </subcellularLocation>
</comment>
<dbReference type="Pfam" id="PF01762">
    <property type="entry name" value="Galactosyl_T"/>
    <property type="match status" value="1"/>
</dbReference>
<evidence type="ECO:0000256" key="10">
    <source>
        <dbReference type="ARBA" id="ARBA00023180"/>
    </source>
</evidence>
<evidence type="ECO:0000256" key="9">
    <source>
        <dbReference type="ARBA" id="ARBA00023136"/>
    </source>
</evidence>
<reference evidence="12 13" key="1">
    <citation type="journal article" date="2018" name="Sci. Rep.">
        <title>Comparative analysis of the Pocillopora damicornis genome highlights role of immune system in coral evolution.</title>
        <authorList>
            <person name="Cunning R."/>
            <person name="Bay R.A."/>
            <person name="Gillette P."/>
            <person name="Baker A.C."/>
            <person name="Traylor-Knowles N."/>
        </authorList>
    </citation>
    <scope>NUCLEOTIDE SEQUENCE [LARGE SCALE GENOMIC DNA]</scope>
    <source>
        <strain evidence="12">RSMAS</strain>
        <tissue evidence="12">Whole animal</tissue>
    </source>
</reference>
<accession>A0A3M6UEC6</accession>
<dbReference type="GO" id="GO:0006493">
    <property type="term" value="P:protein O-linked glycosylation"/>
    <property type="evidence" value="ECO:0007669"/>
    <property type="project" value="TreeGrafter"/>
</dbReference>
<evidence type="ECO:0000256" key="11">
    <source>
        <dbReference type="RuleBase" id="RU363063"/>
    </source>
</evidence>
<protein>
    <recommendedName>
        <fullName evidence="11">Hexosyltransferase</fullName>
        <ecNumber evidence="11">2.4.1.-</ecNumber>
    </recommendedName>
</protein>
<keyword evidence="7 11" id="KW-1133">Transmembrane helix</keyword>
<keyword evidence="10" id="KW-0325">Glycoprotein</keyword>
<comment type="similarity">
    <text evidence="2 11">Belongs to the glycosyltransferase 31 family.</text>
</comment>
<dbReference type="AlphaFoldDB" id="A0A3M6UEC6"/>
<evidence type="ECO:0000256" key="5">
    <source>
        <dbReference type="ARBA" id="ARBA00022692"/>
    </source>
</evidence>
<keyword evidence="5 11" id="KW-0812">Transmembrane</keyword>
<keyword evidence="4" id="KW-0808">Transferase</keyword>
<dbReference type="PANTHER" id="PTHR11214:SF376">
    <property type="entry name" value="HEXOSYLTRANSFERASE"/>
    <property type="match status" value="1"/>
</dbReference>
<evidence type="ECO:0000256" key="2">
    <source>
        <dbReference type="ARBA" id="ARBA00008661"/>
    </source>
</evidence>
<keyword evidence="8 11" id="KW-0333">Golgi apparatus</keyword>
<dbReference type="EMBL" id="RCHS01001705">
    <property type="protein sequence ID" value="RMX51975.1"/>
    <property type="molecule type" value="Genomic_DNA"/>
</dbReference>
<evidence type="ECO:0000313" key="13">
    <source>
        <dbReference type="Proteomes" id="UP000275408"/>
    </source>
</evidence>
<evidence type="ECO:0000256" key="4">
    <source>
        <dbReference type="ARBA" id="ARBA00022679"/>
    </source>
</evidence>
<evidence type="ECO:0000256" key="1">
    <source>
        <dbReference type="ARBA" id="ARBA00004323"/>
    </source>
</evidence>
<gene>
    <name evidence="12" type="ORF">pdam_00004766</name>
</gene>
<comment type="caution">
    <text evidence="12">The sequence shown here is derived from an EMBL/GenBank/DDBJ whole genome shotgun (WGS) entry which is preliminary data.</text>
</comment>
<evidence type="ECO:0000313" key="12">
    <source>
        <dbReference type="EMBL" id="RMX51975.1"/>
    </source>
</evidence>
<dbReference type="InterPro" id="IPR002659">
    <property type="entry name" value="Glyco_trans_31"/>
</dbReference>
<dbReference type="FunFam" id="3.90.550.50:FF:000001">
    <property type="entry name" value="Hexosyltransferase"/>
    <property type="match status" value="1"/>
</dbReference>
<proteinExistence type="inferred from homology"/>
<dbReference type="EC" id="2.4.1.-" evidence="11"/>
<evidence type="ECO:0000256" key="8">
    <source>
        <dbReference type="ARBA" id="ARBA00023034"/>
    </source>
</evidence>
<organism evidence="12 13">
    <name type="scientific">Pocillopora damicornis</name>
    <name type="common">Cauliflower coral</name>
    <name type="synonym">Millepora damicornis</name>
    <dbReference type="NCBI Taxonomy" id="46731"/>
    <lineage>
        <taxon>Eukaryota</taxon>
        <taxon>Metazoa</taxon>
        <taxon>Cnidaria</taxon>
        <taxon>Anthozoa</taxon>
        <taxon>Hexacorallia</taxon>
        <taxon>Scleractinia</taxon>
        <taxon>Astrocoeniina</taxon>
        <taxon>Pocilloporidae</taxon>
        <taxon>Pocillopora</taxon>
    </lineage>
</organism>